<dbReference type="EMBL" id="JBAWKY010000001">
    <property type="protein sequence ID" value="MEI4460906.1"/>
    <property type="molecule type" value="Genomic_DNA"/>
</dbReference>
<dbReference type="Proteomes" id="UP000053797">
    <property type="component" value="Unassembled WGS sequence"/>
</dbReference>
<dbReference type="Pfam" id="PF01047">
    <property type="entry name" value="MarR"/>
    <property type="match status" value="1"/>
</dbReference>
<dbReference type="InterPro" id="IPR000835">
    <property type="entry name" value="HTH_MarR-typ"/>
</dbReference>
<evidence type="ECO:0000256" key="1">
    <source>
        <dbReference type="ARBA" id="ARBA00023015"/>
    </source>
</evidence>
<gene>
    <name evidence="5" type="ORF">AS033_14910</name>
    <name evidence="6" type="ORF">RSA11_03300</name>
    <name evidence="7" type="ORF">SZL87_00570</name>
</gene>
<dbReference type="GeneID" id="90836698"/>
<dbReference type="GO" id="GO:0003700">
    <property type="term" value="F:DNA-binding transcription factor activity"/>
    <property type="evidence" value="ECO:0007669"/>
    <property type="project" value="InterPro"/>
</dbReference>
<dbReference type="PANTHER" id="PTHR42756">
    <property type="entry name" value="TRANSCRIPTIONAL REGULATOR, MARR"/>
    <property type="match status" value="1"/>
</dbReference>
<keyword evidence="1" id="KW-0805">Transcription regulation</keyword>
<dbReference type="InterPro" id="IPR036390">
    <property type="entry name" value="WH_DNA-bd_sf"/>
</dbReference>
<dbReference type="EMBL" id="LNQL01000006">
    <property type="protein sequence ID" value="KSU47943.1"/>
    <property type="molecule type" value="Genomic_DNA"/>
</dbReference>
<evidence type="ECO:0000313" key="10">
    <source>
        <dbReference type="Proteomes" id="UP001387110"/>
    </source>
</evidence>
<evidence type="ECO:0000256" key="3">
    <source>
        <dbReference type="ARBA" id="ARBA00023163"/>
    </source>
</evidence>
<evidence type="ECO:0000313" key="6">
    <source>
        <dbReference type="EMBL" id="KTR27706.1"/>
    </source>
</evidence>
<evidence type="ECO:0000313" key="8">
    <source>
        <dbReference type="Proteomes" id="UP000053797"/>
    </source>
</evidence>
<dbReference type="SUPFAM" id="SSF46785">
    <property type="entry name" value="Winged helix' DNA-binding domain"/>
    <property type="match status" value="1"/>
</dbReference>
<reference evidence="6 9" key="2">
    <citation type="journal article" date="2016" name="Front. Microbiol.">
        <title>Genomic Resource of Rice Seed Associated Bacteria.</title>
        <authorList>
            <person name="Midha S."/>
            <person name="Bansal K."/>
            <person name="Sharma S."/>
            <person name="Kumar N."/>
            <person name="Patil P.P."/>
            <person name="Chaudhry V."/>
            <person name="Patil P.B."/>
        </authorList>
    </citation>
    <scope>NUCLEOTIDE SEQUENCE [LARGE SCALE GENOMIC DNA]</scope>
    <source>
        <strain evidence="6 9">RSA11</strain>
    </source>
</reference>
<comment type="caution">
    <text evidence="5">The sequence shown here is derived from an EMBL/GenBank/DDBJ whole genome shotgun (WGS) entry which is preliminary data.</text>
</comment>
<reference evidence="7 10" key="3">
    <citation type="submission" date="2023-12" db="EMBL/GenBank/DDBJ databases">
        <authorList>
            <person name="Easwaran N."/>
            <person name="Lazarus H.P.S."/>
        </authorList>
    </citation>
    <scope>NUCLEOTIDE SEQUENCE [LARGE SCALE GENOMIC DNA]</scope>
    <source>
        <strain evidence="7 10">VIT-2023</strain>
    </source>
</reference>
<dbReference type="GO" id="GO:0003677">
    <property type="term" value="F:DNA binding"/>
    <property type="evidence" value="ECO:0007669"/>
    <property type="project" value="UniProtKB-KW"/>
</dbReference>
<evidence type="ECO:0000259" key="4">
    <source>
        <dbReference type="PROSITE" id="PS50995"/>
    </source>
</evidence>
<dbReference type="InterPro" id="IPR036388">
    <property type="entry name" value="WH-like_DNA-bd_sf"/>
</dbReference>
<dbReference type="RefSeq" id="WP_023468290.1">
    <property type="nucleotide sequence ID" value="NZ_FMYN01000006.1"/>
</dbReference>
<name>A0A0V8GCF4_9BACL</name>
<organism evidence="5 8">
    <name type="scientific">Exiguobacterium indicum</name>
    <dbReference type="NCBI Taxonomy" id="296995"/>
    <lineage>
        <taxon>Bacteria</taxon>
        <taxon>Bacillati</taxon>
        <taxon>Bacillota</taxon>
        <taxon>Bacilli</taxon>
        <taxon>Bacillales</taxon>
        <taxon>Bacillales Family XII. Incertae Sedis</taxon>
        <taxon>Exiguobacterium</taxon>
    </lineage>
</organism>
<dbReference type="PROSITE" id="PS50995">
    <property type="entry name" value="HTH_MARR_2"/>
    <property type="match status" value="1"/>
</dbReference>
<keyword evidence="10" id="KW-1185">Reference proteome</keyword>
<dbReference type="Proteomes" id="UP001387110">
    <property type="component" value="Unassembled WGS sequence"/>
</dbReference>
<evidence type="ECO:0000313" key="5">
    <source>
        <dbReference type="EMBL" id="KSU47943.1"/>
    </source>
</evidence>
<reference evidence="5 8" key="1">
    <citation type="journal article" date="2015" name="Int. J. Syst. Evol. Microbiol.">
        <title>Exiguobacterium enclense sp. nov., isolated from sediment.</title>
        <authorList>
            <person name="Dastager S.G."/>
            <person name="Mawlankar R."/>
            <person name="Sonalkar V.V."/>
            <person name="Thorat M.N."/>
            <person name="Mual P."/>
            <person name="Verma A."/>
            <person name="Krishnamurthi S."/>
            <person name="Tang S.K."/>
            <person name="Li W.J."/>
        </authorList>
    </citation>
    <scope>NUCLEOTIDE SEQUENCE [LARGE SCALE GENOMIC DNA]</scope>
    <source>
        <strain evidence="5 8">NIO-1109</strain>
    </source>
</reference>
<accession>A0A0V8GCF4</accession>
<dbReference type="PRINTS" id="PR00598">
    <property type="entry name" value="HTHMARR"/>
</dbReference>
<evidence type="ECO:0000313" key="9">
    <source>
        <dbReference type="Proteomes" id="UP000072605"/>
    </source>
</evidence>
<dbReference type="PANTHER" id="PTHR42756:SF1">
    <property type="entry name" value="TRANSCRIPTIONAL REPRESSOR OF EMRAB OPERON"/>
    <property type="match status" value="1"/>
</dbReference>
<keyword evidence="3" id="KW-0804">Transcription</keyword>
<dbReference type="EMBL" id="LDQV01000012">
    <property type="protein sequence ID" value="KTR27706.1"/>
    <property type="molecule type" value="Genomic_DNA"/>
</dbReference>
<evidence type="ECO:0000313" key="7">
    <source>
        <dbReference type="EMBL" id="MEI4460906.1"/>
    </source>
</evidence>
<feature type="domain" description="HTH marR-type" evidence="4">
    <location>
        <begin position="1"/>
        <end position="145"/>
    </location>
</feature>
<protein>
    <submittedName>
        <fullName evidence="5">MarR family transcriptional regulator</fullName>
    </submittedName>
</protein>
<evidence type="ECO:0000256" key="2">
    <source>
        <dbReference type="ARBA" id="ARBA00023125"/>
    </source>
</evidence>
<sequence length="147" mass="17104">MATTLEVAQRDQLIVDTEKGLRMNYRAIKKDVRSMFTTYLTRNEFFILKSLCANSPQIASALSQEFQFSASMITALADELTKKELISRERSELDRRVVELRATPKGIELYEKLESMKMDYLADVFEDFSDQELELFRTLLTKLEKTI</sequence>
<dbReference type="OrthoDB" id="9799747at2"/>
<proteinExistence type="predicted"/>
<dbReference type="AlphaFoldDB" id="A0A0V8GCF4"/>
<dbReference type="Gene3D" id="1.10.10.10">
    <property type="entry name" value="Winged helix-like DNA-binding domain superfamily/Winged helix DNA-binding domain"/>
    <property type="match status" value="1"/>
</dbReference>
<dbReference type="SMART" id="SM00347">
    <property type="entry name" value="HTH_MARR"/>
    <property type="match status" value="1"/>
</dbReference>
<dbReference type="Proteomes" id="UP000072605">
    <property type="component" value="Unassembled WGS sequence"/>
</dbReference>
<keyword evidence="2" id="KW-0238">DNA-binding</keyword>